<accession>A0A6M5Y2P2</accession>
<dbReference type="InterPro" id="IPR027417">
    <property type="entry name" value="P-loop_NTPase"/>
</dbReference>
<keyword evidence="7 9" id="KW-0472">Membrane</keyword>
<feature type="domain" description="Tyrosine-protein kinase G-rich" evidence="11">
    <location>
        <begin position="431"/>
        <end position="508"/>
    </location>
</feature>
<evidence type="ECO:0000256" key="9">
    <source>
        <dbReference type="SAM" id="Phobius"/>
    </source>
</evidence>
<evidence type="ECO:0000313" key="13">
    <source>
        <dbReference type="Proteomes" id="UP000502756"/>
    </source>
</evidence>
<dbReference type="GO" id="GO:0005524">
    <property type="term" value="F:ATP binding"/>
    <property type="evidence" value="ECO:0007669"/>
    <property type="project" value="UniProtKB-KW"/>
</dbReference>
<dbReference type="AlphaFoldDB" id="A0A6M5Y2P2"/>
<evidence type="ECO:0000313" key="12">
    <source>
        <dbReference type="EMBL" id="QJW87995.1"/>
    </source>
</evidence>
<evidence type="ECO:0000259" key="11">
    <source>
        <dbReference type="Pfam" id="PF13807"/>
    </source>
</evidence>
<evidence type="ECO:0000256" key="7">
    <source>
        <dbReference type="ARBA" id="ARBA00023136"/>
    </source>
</evidence>
<gene>
    <name evidence="12" type="ORF">HNV11_00710</name>
</gene>
<evidence type="ECO:0000256" key="3">
    <source>
        <dbReference type="ARBA" id="ARBA00022692"/>
    </source>
</evidence>
<proteinExistence type="predicted"/>
<evidence type="ECO:0000259" key="10">
    <source>
        <dbReference type="Pfam" id="PF02706"/>
    </source>
</evidence>
<name>A0A6M5Y2P2_9BACT</name>
<dbReference type="InterPro" id="IPR003856">
    <property type="entry name" value="LPS_length_determ_N"/>
</dbReference>
<keyword evidence="3 9" id="KW-0812">Transmembrane</keyword>
<evidence type="ECO:0000256" key="6">
    <source>
        <dbReference type="ARBA" id="ARBA00022989"/>
    </source>
</evidence>
<sequence length="771" mass="86412">MIHKATATYVPYQVVESDGSTLWNLFTKCIRNWPWFLISVTLMLAGAYVYLAYKQPVYKIQASLLVQDEKKGNEQGGLLKEMQAFASKQVVENEIEILRSFTLMERVVERLRLDVAYYHASTFGHREVYGNTPIELVIEKPNEELYKTLLEVSFPNTRTIKLDGQIYPLNIAVQTPYGILRFKNVRAVSDTTQPLFIWAMKRASAVNGYVRSLKAEPTSKSSTVIVLSLEDAVPAKGEAILNQLISEYNQAAVQDKNLIAANTLNFIDERLAILSGELANAESAVETYKSREGITDLSSQAQSFLQTVQQNDASLNQVNVQLAVLNDLQAYINKQSDQPGSAPATVGLNDPVLLSLVEKVNQLELQKEQLSRTTSSLNPLLQTLDSQIKSLKDNIAENIQTMRQMLLSSKQQYTAKNNQVEHVIRTIPRQERSLMNVTRQQAIKNNLYTYLLQKREETAVSYASSISDSRTIDRAQSGDVPVKPVKLMIYGMFGLLGMIIPFSVIAGRSLLSNRVSQQTDVEETTQIPIAGELMHKKQASFIVDYKQPSIISEQFRTLRASIRQLENEPRKSHVLLFTSSISGEGKSFASLNIGASLALVGLPTVILEMDLRRPTLPGVYNMDQSPGISDYLLGEASFFQILKQVPGYENYFMVPSGSSTANPAELLSSSRLSQLLNELREHFTYILIDTPPVGIVSDARLIAPLVDATYFMVRPGITPKNYLKQINSLRKEKRFPQLSIIMNAVDDDQNYQYSKAYYVQAKSKSILPRNS</sequence>
<dbReference type="NCBIfam" id="TIGR01007">
    <property type="entry name" value="eps_fam"/>
    <property type="match status" value="1"/>
</dbReference>
<feature type="transmembrane region" description="Helical" evidence="9">
    <location>
        <begin position="487"/>
        <end position="506"/>
    </location>
</feature>
<feature type="transmembrane region" description="Helical" evidence="9">
    <location>
        <begin position="33"/>
        <end position="53"/>
    </location>
</feature>
<keyword evidence="12" id="KW-0808">Transferase</keyword>
<keyword evidence="6 9" id="KW-1133">Transmembrane helix</keyword>
<dbReference type="PANTHER" id="PTHR32309">
    <property type="entry name" value="TYROSINE-PROTEIN KINASE"/>
    <property type="match status" value="1"/>
</dbReference>
<keyword evidence="4" id="KW-0547">Nucleotide-binding</keyword>
<dbReference type="Proteomes" id="UP000502756">
    <property type="component" value="Chromosome"/>
</dbReference>
<dbReference type="GO" id="GO:0005886">
    <property type="term" value="C:plasma membrane"/>
    <property type="evidence" value="ECO:0007669"/>
    <property type="project" value="UniProtKB-SubCell"/>
</dbReference>
<feature type="coiled-coil region" evidence="8">
    <location>
        <begin position="353"/>
        <end position="401"/>
    </location>
</feature>
<dbReference type="EMBL" id="CP053435">
    <property type="protein sequence ID" value="QJW87995.1"/>
    <property type="molecule type" value="Genomic_DNA"/>
</dbReference>
<keyword evidence="13" id="KW-1185">Reference proteome</keyword>
<dbReference type="GO" id="GO:0004715">
    <property type="term" value="F:non-membrane spanning protein tyrosine kinase activity"/>
    <property type="evidence" value="ECO:0007669"/>
    <property type="project" value="UniProtKB-EC"/>
</dbReference>
<dbReference type="InterPro" id="IPR005702">
    <property type="entry name" value="Wzc-like_C"/>
</dbReference>
<dbReference type="EC" id="2.7.10.2" evidence="12"/>
<dbReference type="Gene3D" id="3.40.50.300">
    <property type="entry name" value="P-loop containing nucleotide triphosphate hydrolases"/>
    <property type="match status" value="1"/>
</dbReference>
<dbReference type="SUPFAM" id="SSF52540">
    <property type="entry name" value="P-loop containing nucleoside triphosphate hydrolases"/>
    <property type="match status" value="1"/>
</dbReference>
<feature type="domain" description="Polysaccharide chain length determinant N-terminal" evidence="10">
    <location>
        <begin position="22"/>
        <end position="110"/>
    </location>
</feature>
<dbReference type="Pfam" id="PF13807">
    <property type="entry name" value="GNVR"/>
    <property type="match status" value="1"/>
</dbReference>
<dbReference type="PANTHER" id="PTHR32309:SF13">
    <property type="entry name" value="FERRIC ENTEROBACTIN TRANSPORT PROTEIN FEPE"/>
    <property type="match status" value="1"/>
</dbReference>
<dbReference type="CDD" id="cd05387">
    <property type="entry name" value="BY-kinase"/>
    <property type="match status" value="1"/>
</dbReference>
<dbReference type="InterPro" id="IPR050445">
    <property type="entry name" value="Bact_polysacc_biosynth/exp"/>
</dbReference>
<feature type="transmembrane region" description="Helical" evidence="9">
    <location>
        <begin position="588"/>
        <end position="607"/>
    </location>
</feature>
<comment type="subcellular location">
    <subcellularLocation>
        <location evidence="1">Cell membrane</location>
        <topology evidence="1">Multi-pass membrane protein</topology>
    </subcellularLocation>
</comment>
<keyword evidence="2" id="KW-1003">Cell membrane</keyword>
<keyword evidence="5" id="KW-0067">ATP-binding</keyword>
<evidence type="ECO:0000256" key="4">
    <source>
        <dbReference type="ARBA" id="ARBA00022741"/>
    </source>
</evidence>
<keyword evidence="12" id="KW-0418">Kinase</keyword>
<dbReference type="Pfam" id="PF02706">
    <property type="entry name" value="Wzz"/>
    <property type="match status" value="1"/>
</dbReference>
<evidence type="ECO:0000256" key="1">
    <source>
        <dbReference type="ARBA" id="ARBA00004651"/>
    </source>
</evidence>
<evidence type="ECO:0000256" key="8">
    <source>
        <dbReference type="SAM" id="Coils"/>
    </source>
</evidence>
<protein>
    <submittedName>
        <fullName evidence="12">Polysaccharide biosynthesis tyrosine autokinase</fullName>
        <ecNumber evidence="12">2.7.10.2</ecNumber>
    </submittedName>
</protein>
<evidence type="ECO:0000256" key="2">
    <source>
        <dbReference type="ARBA" id="ARBA00022475"/>
    </source>
</evidence>
<keyword evidence="8" id="KW-0175">Coiled coil</keyword>
<organism evidence="12 13">
    <name type="scientific">Spirosoma taeanense</name>
    <dbReference type="NCBI Taxonomy" id="2735870"/>
    <lineage>
        <taxon>Bacteria</taxon>
        <taxon>Pseudomonadati</taxon>
        <taxon>Bacteroidota</taxon>
        <taxon>Cytophagia</taxon>
        <taxon>Cytophagales</taxon>
        <taxon>Cytophagaceae</taxon>
        <taxon>Spirosoma</taxon>
    </lineage>
</organism>
<evidence type="ECO:0000256" key="5">
    <source>
        <dbReference type="ARBA" id="ARBA00022840"/>
    </source>
</evidence>
<dbReference type="KEGG" id="stae:HNV11_00710"/>
<dbReference type="InterPro" id="IPR032807">
    <property type="entry name" value="GNVR"/>
</dbReference>
<reference evidence="12 13" key="1">
    <citation type="submission" date="2020-05" db="EMBL/GenBank/DDBJ databases">
        <title>Genome sequencing of Spirosoma sp. TS118.</title>
        <authorList>
            <person name="Lee J.-H."/>
            <person name="Jeong S."/>
            <person name="Zhao L."/>
            <person name="Jung J.-H."/>
            <person name="Kim M.-K."/>
            <person name="Lim S."/>
        </authorList>
    </citation>
    <scope>NUCLEOTIDE SEQUENCE [LARGE SCALE GENOMIC DNA]</scope>
    <source>
        <strain evidence="12 13">TS118</strain>
    </source>
</reference>